<keyword evidence="6" id="KW-1003">Cell membrane</keyword>
<dbReference type="Pfam" id="PF00528">
    <property type="entry name" value="BPD_transp_1"/>
    <property type="match status" value="1"/>
</dbReference>
<dbReference type="FunFam" id="1.10.3720.10:FF:000033">
    <property type="entry name" value="Polar amino acid ABC transporter permease"/>
    <property type="match status" value="1"/>
</dbReference>
<dbReference type="PROSITE" id="PS50928">
    <property type="entry name" value="ABC_TM1"/>
    <property type="match status" value="1"/>
</dbReference>
<evidence type="ECO:0000256" key="11">
    <source>
        <dbReference type="RuleBase" id="RU363032"/>
    </source>
</evidence>
<organism evidence="13 14">
    <name type="scientific">Falsiroseomonas bella</name>
    <dbReference type="NCBI Taxonomy" id="2184016"/>
    <lineage>
        <taxon>Bacteria</taxon>
        <taxon>Pseudomonadati</taxon>
        <taxon>Pseudomonadota</taxon>
        <taxon>Alphaproteobacteria</taxon>
        <taxon>Acetobacterales</taxon>
        <taxon>Roseomonadaceae</taxon>
        <taxon>Falsiroseomonas</taxon>
    </lineage>
</organism>
<dbReference type="AlphaFoldDB" id="A0A317F6H5"/>
<gene>
    <name evidence="13" type="ORF">DFH01_24570</name>
</gene>
<dbReference type="PANTHER" id="PTHR30614:SF20">
    <property type="entry name" value="GLUTAMINE TRANSPORT SYSTEM PERMEASE PROTEIN GLNP"/>
    <property type="match status" value="1"/>
</dbReference>
<sequence length="230" mass="25340">MGYNWQWYRVPRYLFQVFEGEIFLGPLLKGLLVTLQISAIALVLTVVIGLGAALLRLSGSAAGRWLVIGYVETIRNTPLLVQLYIVYFILAPILGLDRFWAGVLCLALFEGAFAAEIFRGGIMAVRKGQWEAAWALGLSRRDAYRFVVLPQALRVILPPLAGLGVSLIKHSAIVSVIAVFDLTNEGRNVISDTFMTFEIWITVAVLYLCVTVLLSLGVGLLERRLKGAMA</sequence>
<dbReference type="GO" id="GO:0022857">
    <property type="term" value="F:transmembrane transporter activity"/>
    <property type="evidence" value="ECO:0007669"/>
    <property type="project" value="InterPro"/>
</dbReference>
<keyword evidence="7 11" id="KW-0812">Transmembrane</keyword>
<evidence type="ECO:0000256" key="4">
    <source>
        <dbReference type="ARBA" id="ARBA00016506"/>
    </source>
</evidence>
<dbReference type="Gene3D" id="1.10.3720.10">
    <property type="entry name" value="MetI-like"/>
    <property type="match status" value="1"/>
</dbReference>
<keyword evidence="8" id="KW-0029">Amino-acid transport</keyword>
<evidence type="ECO:0000256" key="10">
    <source>
        <dbReference type="ARBA" id="ARBA00023136"/>
    </source>
</evidence>
<dbReference type="SUPFAM" id="SSF161098">
    <property type="entry name" value="MetI-like"/>
    <property type="match status" value="1"/>
</dbReference>
<dbReference type="PANTHER" id="PTHR30614">
    <property type="entry name" value="MEMBRANE COMPONENT OF AMINO ACID ABC TRANSPORTER"/>
    <property type="match status" value="1"/>
</dbReference>
<comment type="subcellular location">
    <subcellularLocation>
        <location evidence="2">Cell inner membrane</location>
        <topology evidence="2">Multi-pass membrane protein</topology>
    </subcellularLocation>
    <subcellularLocation>
        <location evidence="11">Cell membrane</location>
        <topology evidence="11">Multi-pass membrane protein</topology>
    </subcellularLocation>
</comment>
<evidence type="ECO:0000259" key="12">
    <source>
        <dbReference type="PROSITE" id="PS50928"/>
    </source>
</evidence>
<comment type="function">
    <text evidence="1">Part of the binding-protein-dependent transport system for glutamine; probably responsible for the translocation of the substrate across the membrane.</text>
</comment>
<dbReference type="GO" id="GO:0043190">
    <property type="term" value="C:ATP-binding cassette (ABC) transporter complex"/>
    <property type="evidence" value="ECO:0007669"/>
    <property type="project" value="InterPro"/>
</dbReference>
<evidence type="ECO:0000313" key="13">
    <source>
        <dbReference type="EMBL" id="PWS34780.1"/>
    </source>
</evidence>
<dbReference type="NCBIfam" id="TIGR01726">
    <property type="entry name" value="HEQRo_perm_3TM"/>
    <property type="match status" value="1"/>
</dbReference>
<accession>A0A317F6H5</accession>
<keyword evidence="9 11" id="KW-1133">Transmembrane helix</keyword>
<comment type="similarity">
    <text evidence="3">Belongs to the binding-protein-dependent transport system permease family. HisMQ subfamily.</text>
</comment>
<proteinExistence type="inferred from homology"/>
<keyword evidence="14" id="KW-1185">Reference proteome</keyword>
<feature type="domain" description="ABC transmembrane type-1" evidence="12">
    <location>
        <begin position="31"/>
        <end position="218"/>
    </location>
</feature>
<reference evidence="14" key="1">
    <citation type="submission" date="2018-05" db="EMBL/GenBank/DDBJ databases">
        <authorList>
            <person name="Du Z."/>
            <person name="Wang X."/>
        </authorList>
    </citation>
    <scope>NUCLEOTIDE SEQUENCE [LARGE SCALE GENOMIC DNA]</scope>
    <source>
        <strain evidence="14">CQN31</strain>
    </source>
</reference>
<evidence type="ECO:0000256" key="5">
    <source>
        <dbReference type="ARBA" id="ARBA00022448"/>
    </source>
</evidence>
<dbReference type="InterPro" id="IPR010065">
    <property type="entry name" value="AA_ABC_transptr_permease_3TM"/>
</dbReference>
<feature type="transmembrane region" description="Helical" evidence="11">
    <location>
        <begin position="199"/>
        <end position="221"/>
    </location>
</feature>
<evidence type="ECO:0000256" key="1">
    <source>
        <dbReference type="ARBA" id="ARBA00003159"/>
    </source>
</evidence>
<dbReference type="Proteomes" id="UP000245765">
    <property type="component" value="Unassembled WGS sequence"/>
</dbReference>
<comment type="caution">
    <text evidence="13">The sequence shown here is derived from an EMBL/GenBank/DDBJ whole genome shotgun (WGS) entry which is preliminary data.</text>
</comment>
<evidence type="ECO:0000256" key="6">
    <source>
        <dbReference type="ARBA" id="ARBA00022475"/>
    </source>
</evidence>
<dbReference type="InterPro" id="IPR000515">
    <property type="entry name" value="MetI-like"/>
</dbReference>
<evidence type="ECO:0000256" key="8">
    <source>
        <dbReference type="ARBA" id="ARBA00022970"/>
    </source>
</evidence>
<evidence type="ECO:0000256" key="3">
    <source>
        <dbReference type="ARBA" id="ARBA00010072"/>
    </source>
</evidence>
<protein>
    <recommendedName>
        <fullName evidence="4">Putative glutamine transport system permease protein GlnP</fullName>
    </recommendedName>
</protein>
<evidence type="ECO:0000313" key="14">
    <source>
        <dbReference type="Proteomes" id="UP000245765"/>
    </source>
</evidence>
<name>A0A317F6H5_9PROT</name>
<feature type="transmembrane region" description="Helical" evidence="11">
    <location>
        <begin position="76"/>
        <end position="93"/>
    </location>
</feature>
<dbReference type="InterPro" id="IPR043429">
    <property type="entry name" value="ArtM/GltK/GlnP/TcyL/YhdX-like"/>
</dbReference>
<feature type="transmembrane region" description="Helical" evidence="11">
    <location>
        <begin position="33"/>
        <end position="55"/>
    </location>
</feature>
<evidence type="ECO:0000256" key="2">
    <source>
        <dbReference type="ARBA" id="ARBA00004429"/>
    </source>
</evidence>
<evidence type="ECO:0000256" key="9">
    <source>
        <dbReference type="ARBA" id="ARBA00022989"/>
    </source>
</evidence>
<dbReference type="GO" id="GO:0006865">
    <property type="term" value="P:amino acid transport"/>
    <property type="evidence" value="ECO:0007669"/>
    <property type="project" value="UniProtKB-KW"/>
</dbReference>
<keyword evidence="10 11" id="KW-0472">Membrane</keyword>
<dbReference type="EMBL" id="QGNA01000006">
    <property type="protein sequence ID" value="PWS34780.1"/>
    <property type="molecule type" value="Genomic_DNA"/>
</dbReference>
<feature type="transmembrane region" description="Helical" evidence="11">
    <location>
        <begin position="99"/>
        <end position="118"/>
    </location>
</feature>
<dbReference type="InterPro" id="IPR035906">
    <property type="entry name" value="MetI-like_sf"/>
</dbReference>
<keyword evidence="5 11" id="KW-0813">Transport</keyword>
<evidence type="ECO:0000256" key="7">
    <source>
        <dbReference type="ARBA" id="ARBA00022692"/>
    </source>
</evidence>
<dbReference type="CDD" id="cd06261">
    <property type="entry name" value="TM_PBP2"/>
    <property type="match status" value="1"/>
</dbReference>
<dbReference type="OrthoDB" id="7190458at2"/>